<protein>
    <recommendedName>
        <fullName evidence="3">Mobilization protein MobC</fullName>
    </recommendedName>
</protein>
<evidence type="ECO:0008006" key="3">
    <source>
        <dbReference type="Google" id="ProtNLM"/>
    </source>
</evidence>
<reference evidence="1 2" key="1">
    <citation type="submission" date="2019-03" db="EMBL/GenBank/DDBJ databases">
        <title>Genomic Encyclopedia of Archaeal and Bacterial Type Strains, Phase II (KMG-II): from individual species to whole genera.</title>
        <authorList>
            <person name="Goeker M."/>
        </authorList>
    </citation>
    <scope>NUCLEOTIDE SEQUENCE [LARGE SCALE GENOMIC DNA]</scope>
    <source>
        <strain evidence="1 2">DSM 28213</strain>
    </source>
</reference>
<keyword evidence="2" id="KW-1185">Reference proteome</keyword>
<evidence type="ECO:0000313" key="2">
    <source>
        <dbReference type="Proteomes" id="UP000295215"/>
    </source>
</evidence>
<accession>A0A4R7EYS7</accession>
<dbReference type="Proteomes" id="UP000295215">
    <property type="component" value="Unassembled WGS sequence"/>
</dbReference>
<sequence length="134" mass="15913">MFPLWENACSSKQQIHFIHLEIMARPKKSNDELRIFNVMIALNKFEKEKLDQLIALREDNASVVIRELIMNKSLNVNRISKIDVSTHLLTRRISNNFNQYVRSIHQTRLNKIDIEIMQEIKMLLETIHLKMLSQ</sequence>
<organism evidence="1 2">
    <name type="scientific">Myroides indicus</name>
    <dbReference type="NCBI Taxonomy" id="1323422"/>
    <lineage>
        <taxon>Bacteria</taxon>
        <taxon>Pseudomonadati</taxon>
        <taxon>Bacteroidota</taxon>
        <taxon>Flavobacteriia</taxon>
        <taxon>Flavobacteriales</taxon>
        <taxon>Flavobacteriaceae</taxon>
        <taxon>Myroides</taxon>
    </lineage>
</organism>
<name>A0A4R7EYS7_9FLAO</name>
<proteinExistence type="predicted"/>
<dbReference type="AlphaFoldDB" id="A0A4R7EYS7"/>
<comment type="caution">
    <text evidence="1">The sequence shown here is derived from an EMBL/GenBank/DDBJ whole genome shotgun (WGS) entry which is preliminary data.</text>
</comment>
<dbReference type="EMBL" id="SOAG01000010">
    <property type="protein sequence ID" value="TDS59636.1"/>
    <property type="molecule type" value="Genomic_DNA"/>
</dbReference>
<evidence type="ECO:0000313" key="1">
    <source>
        <dbReference type="EMBL" id="TDS59636.1"/>
    </source>
</evidence>
<gene>
    <name evidence="1" type="ORF">C8P70_11084</name>
</gene>